<evidence type="ECO:0000256" key="12">
    <source>
        <dbReference type="ARBA" id="ARBA00023170"/>
    </source>
</evidence>
<dbReference type="Pfam" id="PF00593">
    <property type="entry name" value="TonB_dep_Rec_b-barrel"/>
    <property type="match status" value="1"/>
</dbReference>
<dbReference type="CDD" id="cd01347">
    <property type="entry name" value="ligand_gated_channel"/>
    <property type="match status" value="1"/>
</dbReference>
<keyword evidence="20" id="KW-1185">Reference proteome</keyword>
<accession>A0A1X7G760</accession>
<evidence type="ECO:0000256" key="14">
    <source>
        <dbReference type="PROSITE-ProRule" id="PRU01360"/>
    </source>
</evidence>
<dbReference type="STRING" id="28094.SAMN06295900_1147"/>
<dbReference type="InterPro" id="IPR000531">
    <property type="entry name" value="Beta-barrel_TonB"/>
</dbReference>
<dbReference type="InterPro" id="IPR036942">
    <property type="entry name" value="Beta-barrel_TonB_sf"/>
</dbReference>
<organism evidence="19 20">
    <name type="scientific">Trinickia caryophylli</name>
    <name type="common">Paraburkholderia caryophylli</name>
    <dbReference type="NCBI Taxonomy" id="28094"/>
    <lineage>
        <taxon>Bacteria</taxon>
        <taxon>Pseudomonadati</taxon>
        <taxon>Pseudomonadota</taxon>
        <taxon>Betaproteobacteria</taxon>
        <taxon>Burkholderiales</taxon>
        <taxon>Burkholderiaceae</taxon>
        <taxon>Trinickia</taxon>
    </lineage>
</organism>
<dbReference type="NCBIfam" id="TIGR01783">
    <property type="entry name" value="TonB-siderophor"/>
    <property type="match status" value="1"/>
</dbReference>
<comment type="subcellular location">
    <subcellularLocation>
        <location evidence="1 14">Cell outer membrane</location>
        <topology evidence="1 14">Multi-pass membrane protein</topology>
    </subcellularLocation>
</comment>
<keyword evidence="13 14" id="KW-0998">Cell outer membrane</keyword>
<dbReference type="InterPro" id="IPR037066">
    <property type="entry name" value="Plug_dom_sf"/>
</dbReference>
<sequence length="714" mass="78112">MSVKRSRSKRLPVSLVVLCMSPVSQLAIADEPASARDAGKLPATVIKSSRVKDEDTSYDAPIVSTATKIPVPLRDIPQSVNVVPHAVLEDQSTLSLNDALRLVPGISASLGDGQRDQVTIRGFSSINDQYVDGLRDDSLYYRDLSNIDHIEVLKGPASVLYGRGSAGGIINRVTKKPQAGDFAEVGTLFGTEGQRRGEFDLNTSMGTDAVRARVTGAVEDSGGFRNDYFLRRQAVAPSLRFNFSADTKLTLEFDYLHDRRIADQGVPSYHGRPANVPIETRYGSANAADGNVESTVSGATGMFDHRFNDKWSFHSAVRTYEYTLGRNNYVTVKSVNDGPVPTVTLNVNQRNREDRGTLWQNELTQKAVTFGIEHTLLYGVEFGYQDKSDRVAALSKGFTYNLFNPTLIVLPTVPGTATPSNYGLTHNETYAAYAQDLIRFSPQWTVLAGFRYEALKQSRDDLTAKNQDIARTDKPFSPRFGVIYHPVEPLSLYASYSRSFQPVADSFTYYANSSALAPQATTNYEIGAKYDFAAGGTVTAALFDMKQTNLTSVDPATLLAVPIGTQRTRGLELGLTGAIAPHWQLMASYAYLNGRLENPYDKSNGVAVTGNQPALTPRHSGSIWLKRELPQGFYVAGGIRAEGARYASQYNLTTLPGYMTVDLGAGYRSKHLDVTLNVLNVLDRKYYVSAHGGAENYNMPGAPVTALLGVRYKI</sequence>
<evidence type="ECO:0000256" key="11">
    <source>
        <dbReference type="ARBA" id="ARBA00023136"/>
    </source>
</evidence>
<evidence type="ECO:0000256" key="4">
    <source>
        <dbReference type="ARBA" id="ARBA00022452"/>
    </source>
</evidence>
<feature type="signal peptide" evidence="16">
    <location>
        <begin position="1"/>
        <end position="29"/>
    </location>
</feature>
<dbReference type="GO" id="GO:0015891">
    <property type="term" value="P:siderophore transport"/>
    <property type="evidence" value="ECO:0007669"/>
    <property type="project" value="InterPro"/>
</dbReference>
<proteinExistence type="inferred from homology"/>
<evidence type="ECO:0000256" key="6">
    <source>
        <dbReference type="ARBA" id="ARBA00022692"/>
    </source>
</evidence>
<dbReference type="InterPro" id="IPR010105">
    <property type="entry name" value="TonB_sidphr_rcpt"/>
</dbReference>
<feature type="domain" description="TonB-dependent receptor-like beta-barrel" evidence="17">
    <location>
        <begin position="242"/>
        <end position="681"/>
    </location>
</feature>
<dbReference type="Gene3D" id="2.170.130.10">
    <property type="entry name" value="TonB-dependent receptor, plug domain"/>
    <property type="match status" value="1"/>
</dbReference>
<dbReference type="PANTHER" id="PTHR32552">
    <property type="entry name" value="FERRICHROME IRON RECEPTOR-RELATED"/>
    <property type="match status" value="1"/>
</dbReference>
<evidence type="ECO:0000256" key="15">
    <source>
        <dbReference type="RuleBase" id="RU003357"/>
    </source>
</evidence>
<comment type="similarity">
    <text evidence="2 14 15">Belongs to the TonB-dependent receptor family.</text>
</comment>
<evidence type="ECO:0000256" key="2">
    <source>
        <dbReference type="ARBA" id="ARBA00009810"/>
    </source>
</evidence>
<keyword evidence="10 15" id="KW-0798">TonB box</keyword>
<keyword evidence="4 14" id="KW-1134">Transmembrane beta strand</keyword>
<keyword evidence="6 14" id="KW-0812">Transmembrane</keyword>
<evidence type="ECO:0000256" key="10">
    <source>
        <dbReference type="ARBA" id="ARBA00023077"/>
    </source>
</evidence>
<keyword evidence="9" id="KW-0406">Ion transport</keyword>
<dbReference type="SUPFAM" id="SSF56935">
    <property type="entry name" value="Porins"/>
    <property type="match status" value="1"/>
</dbReference>
<keyword evidence="3 14" id="KW-0813">Transport</keyword>
<feature type="domain" description="TonB-dependent receptor plug" evidence="18">
    <location>
        <begin position="73"/>
        <end position="169"/>
    </location>
</feature>
<feature type="chain" id="PRO_5012372074" evidence="16">
    <location>
        <begin position="30"/>
        <end position="714"/>
    </location>
</feature>
<evidence type="ECO:0000256" key="3">
    <source>
        <dbReference type="ARBA" id="ARBA00022448"/>
    </source>
</evidence>
<evidence type="ECO:0000256" key="5">
    <source>
        <dbReference type="ARBA" id="ARBA00022496"/>
    </source>
</evidence>
<evidence type="ECO:0000259" key="17">
    <source>
        <dbReference type="Pfam" id="PF00593"/>
    </source>
</evidence>
<keyword evidence="8" id="KW-0408">Iron</keyword>
<dbReference type="InterPro" id="IPR039426">
    <property type="entry name" value="TonB-dep_rcpt-like"/>
</dbReference>
<evidence type="ECO:0000256" key="9">
    <source>
        <dbReference type="ARBA" id="ARBA00023065"/>
    </source>
</evidence>
<evidence type="ECO:0000259" key="18">
    <source>
        <dbReference type="Pfam" id="PF07715"/>
    </source>
</evidence>
<evidence type="ECO:0000256" key="16">
    <source>
        <dbReference type="SAM" id="SignalP"/>
    </source>
</evidence>
<dbReference type="PANTHER" id="PTHR32552:SF68">
    <property type="entry name" value="FERRICHROME OUTER MEMBRANE TRANSPORTER_PHAGE RECEPTOR"/>
    <property type="match status" value="1"/>
</dbReference>
<keyword evidence="11 14" id="KW-0472">Membrane</keyword>
<dbReference type="GO" id="GO:0015344">
    <property type="term" value="F:siderophore uptake transmembrane transporter activity"/>
    <property type="evidence" value="ECO:0007669"/>
    <property type="project" value="TreeGrafter"/>
</dbReference>
<gene>
    <name evidence="19" type="ORF">SAMN06295900_1147</name>
</gene>
<keyword evidence="12 19" id="KW-0675">Receptor</keyword>
<dbReference type="GO" id="GO:0009279">
    <property type="term" value="C:cell outer membrane"/>
    <property type="evidence" value="ECO:0007669"/>
    <property type="project" value="UniProtKB-SubCell"/>
</dbReference>
<dbReference type="AlphaFoldDB" id="A0A1X7G760"/>
<dbReference type="EMBL" id="FXAH01000014">
    <property type="protein sequence ID" value="SMF65204.1"/>
    <property type="molecule type" value="Genomic_DNA"/>
</dbReference>
<evidence type="ECO:0000256" key="8">
    <source>
        <dbReference type="ARBA" id="ARBA00023004"/>
    </source>
</evidence>
<dbReference type="Proteomes" id="UP000192911">
    <property type="component" value="Unassembled WGS sequence"/>
</dbReference>
<evidence type="ECO:0000313" key="20">
    <source>
        <dbReference type="Proteomes" id="UP000192911"/>
    </source>
</evidence>
<dbReference type="PROSITE" id="PS52016">
    <property type="entry name" value="TONB_DEPENDENT_REC_3"/>
    <property type="match status" value="1"/>
</dbReference>
<evidence type="ECO:0000256" key="13">
    <source>
        <dbReference type="ARBA" id="ARBA00023237"/>
    </source>
</evidence>
<dbReference type="Gene3D" id="2.40.170.20">
    <property type="entry name" value="TonB-dependent receptor, beta-barrel domain"/>
    <property type="match status" value="1"/>
</dbReference>
<evidence type="ECO:0000256" key="7">
    <source>
        <dbReference type="ARBA" id="ARBA00022729"/>
    </source>
</evidence>
<protein>
    <submittedName>
        <fullName evidence="19">Catecholate siderophore receptor</fullName>
    </submittedName>
</protein>
<dbReference type="GO" id="GO:0038023">
    <property type="term" value="F:signaling receptor activity"/>
    <property type="evidence" value="ECO:0007669"/>
    <property type="project" value="InterPro"/>
</dbReference>
<dbReference type="Pfam" id="PF07715">
    <property type="entry name" value="Plug"/>
    <property type="match status" value="1"/>
</dbReference>
<keyword evidence="5" id="KW-0410">Iron transport</keyword>
<evidence type="ECO:0000256" key="1">
    <source>
        <dbReference type="ARBA" id="ARBA00004571"/>
    </source>
</evidence>
<dbReference type="FunFam" id="2.170.130.10:FF:000001">
    <property type="entry name" value="Catecholate siderophore TonB-dependent receptor"/>
    <property type="match status" value="1"/>
</dbReference>
<reference evidence="20" key="1">
    <citation type="submission" date="2017-04" db="EMBL/GenBank/DDBJ databases">
        <authorList>
            <person name="Varghese N."/>
            <person name="Submissions S."/>
        </authorList>
    </citation>
    <scope>NUCLEOTIDE SEQUENCE [LARGE SCALE GENOMIC DNA]</scope>
    <source>
        <strain evidence="20">Ballard 720</strain>
    </source>
</reference>
<name>A0A1X7G760_TRICW</name>
<keyword evidence="7 16" id="KW-0732">Signal</keyword>
<evidence type="ECO:0000313" key="19">
    <source>
        <dbReference type="EMBL" id="SMF65204.1"/>
    </source>
</evidence>
<dbReference type="InterPro" id="IPR012910">
    <property type="entry name" value="Plug_dom"/>
</dbReference>